<keyword evidence="2" id="KW-1185">Reference proteome</keyword>
<dbReference type="AlphaFoldDB" id="A0A8X6PRV4"/>
<accession>A0A8X6PRV4</accession>
<organism evidence="1 2">
    <name type="scientific">Nephila pilipes</name>
    <name type="common">Giant wood spider</name>
    <name type="synonym">Nephila maculata</name>
    <dbReference type="NCBI Taxonomy" id="299642"/>
    <lineage>
        <taxon>Eukaryota</taxon>
        <taxon>Metazoa</taxon>
        <taxon>Ecdysozoa</taxon>
        <taxon>Arthropoda</taxon>
        <taxon>Chelicerata</taxon>
        <taxon>Arachnida</taxon>
        <taxon>Araneae</taxon>
        <taxon>Araneomorphae</taxon>
        <taxon>Entelegynae</taxon>
        <taxon>Araneoidea</taxon>
        <taxon>Nephilidae</taxon>
        <taxon>Nephila</taxon>
    </lineage>
</organism>
<feature type="non-terminal residue" evidence="1">
    <location>
        <position position="45"/>
    </location>
</feature>
<comment type="caution">
    <text evidence="1">The sequence shown here is derived from an EMBL/GenBank/DDBJ whole genome shotgun (WGS) entry which is preliminary data.</text>
</comment>
<evidence type="ECO:0000313" key="1">
    <source>
        <dbReference type="EMBL" id="GFT85717.1"/>
    </source>
</evidence>
<dbReference type="OrthoDB" id="8065943at2759"/>
<proteinExistence type="predicted"/>
<dbReference type="EMBL" id="BMAW01072982">
    <property type="protein sequence ID" value="GFT85717.1"/>
    <property type="molecule type" value="Genomic_DNA"/>
</dbReference>
<dbReference type="Proteomes" id="UP000887013">
    <property type="component" value="Unassembled WGS sequence"/>
</dbReference>
<name>A0A8X6PRV4_NEPPI</name>
<protein>
    <submittedName>
        <fullName evidence="1">Uncharacterized protein</fullName>
    </submittedName>
</protein>
<sequence>MKTYSLIWHVVPTKHLNFETILGTDILEQASLKFTEKGVEFHKYE</sequence>
<gene>
    <name evidence="1" type="ORF">NPIL_150941</name>
</gene>
<evidence type="ECO:0000313" key="2">
    <source>
        <dbReference type="Proteomes" id="UP000887013"/>
    </source>
</evidence>
<reference evidence="1" key="1">
    <citation type="submission" date="2020-08" db="EMBL/GenBank/DDBJ databases">
        <title>Multicomponent nature underlies the extraordinary mechanical properties of spider dragline silk.</title>
        <authorList>
            <person name="Kono N."/>
            <person name="Nakamura H."/>
            <person name="Mori M."/>
            <person name="Yoshida Y."/>
            <person name="Ohtoshi R."/>
            <person name="Malay A.D."/>
            <person name="Moran D.A.P."/>
            <person name="Tomita M."/>
            <person name="Numata K."/>
            <person name="Arakawa K."/>
        </authorList>
    </citation>
    <scope>NUCLEOTIDE SEQUENCE</scope>
</reference>